<dbReference type="eggNOG" id="COG1321">
    <property type="taxonomic scope" value="Bacteria"/>
</dbReference>
<dbReference type="InParanoid" id="F5YEX3"/>
<dbReference type="SUPFAM" id="SSF47979">
    <property type="entry name" value="Iron-dependent repressor protein, dimerization domain"/>
    <property type="match status" value="1"/>
</dbReference>
<protein>
    <recommendedName>
        <fullName evidence="2">Transcriptional regulator MntR</fullName>
    </recommendedName>
</protein>
<dbReference type="InterPro" id="IPR022689">
    <property type="entry name" value="Iron_dep_repressor"/>
</dbReference>
<evidence type="ECO:0000259" key="7">
    <source>
        <dbReference type="PROSITE" id="PS50944"/>
    </source>
</evidence>
<proteinExistence type="inferred from homology"/>
<dbReference type="InterPro" id="IPR036388">
    <property type="entry name" value="WH-like_DNA-bd_sf"/>
</dbReference>
<sequence>MTQSLEDYLEMVSFLADEGEVRVTDIAARLDVSKPSVLTALKILEDQSLIKHEHYGLVTLTKTGVARAAEIRERHSLLTNFLHNIVGVSGETAEKDACKMEHLLSDETLKKIKALVKNASVEKSA</sequence>
<dbReference type="InterPro" id="IPR036421">
    <property type="entry name" value="Fe_dep_repressor_sf"/>
</dbReference>
<evidence type="ECO:0000313" key="9">
    <source>
        <dbReference type="Proteomes" id="UP000009222"/>
    </source>
</evidence>
<dbReference type="OrthoDB" id="9794394at2"/>
<evidence type="ECO:0000256" key="5">
    <source>
        <dbReference type="ARBA" id="ARBA00023163"/>
    </source>
</evidence>
<accession>F5YEX3</accession>
<dbReference type="InterPro" id="IPR050536">
    <property type="entry name" value="DtxR_MntR_Metal-Reg"/>
</dbReference>
<reference evidence="8 9" key="2">
    <citation type="journal article" date="2011" name="ISME J.">
        <title>RNA-seq reveals cooperative metabolic interactions between two termite-gut spirochete species in co-culture.</title>
        <authorList>
            <person name="Rosenthal A.Z."/>
            <person name="Matson E.G."/>
            <person name="Eldar A."/>
            <person name="Leadbetter J.R."/>
        </authorList>
    </citation>
    <scope>NUCLEOTIDE SEQUENCE [LARGE SCALE GENOMIC DNA]</scope>
    <source>
        <strain evidence="9">ATCC BAA-888 / DSM 13862 / ZAS-9</strain>
    </source>
</reference>
<evidence type="ECO:0000256" key="1">
    <source>
        <dbReference type="ARBA" id="ARBA00007871"/>
    </source>
</evidence>
<comment type="function">
    <text evidence="6">In the presence of manganese, represses expression of mntH and mntS. Up-regulates expression of mntP.</text>
</comment>
<dbReference type="InterPro" id="IPR022687">
    <property type="entry name" value="HTH_DTXR"/>
</dbReference>
<feature type="domain" description="HTH dtxR-type" evidence="7">
    <location>
        <begin position="1"/>
        <end position="61"/>
    </location>
</feature>
<dbReference type="Pfam" id="PF01325">
    <property type="entry name" value="Fe_dep_repress"/>
    <property type="match status" value="1"/>
</dbReference>
<dbReference type="GO" id="GO:0046914">
    <property type="term" value="F:transition metal ion binding"/>
    <property type="evidence" value="ECO:0007669"/>
    <property type="project" value="InterPro"/>
</dbReference>
<dbReference type="FunCoup" id="F5YEX3">
    <property type="interactions" value="24"/>
</dbReference>
<name>F5YEX3_LEAAZ</name>
<dbReference type="InterPro" id="IPR036390">
    <property type="entry name" value="WH_DNA-bd_sf"/>
</dbReference>
<evidence type="ECO:0000256" key="6">
    <source>
        <dbReference type="ARBA" id="ARBA00025185"/>
    </source>
</evidence>
<dbReference type="PANTHER" id="PTHR33238:SF7">
    <property type="entry name" value="IRON-DEPENDENT TRANSCRIPTIONAL REGULATOR"/>
    <property type="match status" value="1"/>
</dbReference>
<dbReference type="PROSITE" id="PS50944">
    <property type="entry name" value="HTH_DTXR"/>
    <property type="match status" value="1"/>
</dbReference>
<dbReference type="SMART" id="SM00529">
    <property type="entry name" value="HTH_DTXR"/>
    <property type="match status" value="1"/>
</dbReference>
<evidence type="ECO:0000256" key="4">
    <source>
        <dbReference type="ARBA" id="ARBA00023125"/>
    </source>
</evidence>
<dbReference type="EMBL" id="CP001841">
    <property type="protein sequence ID" value="AEF82265.1"/>
    <property type="molecule type" value="Genomic_DNA"/>
</dbReference>
<dbReference type="FunFam" id="1.10.60.10:FF:000005">
    <property type="entry name" value="Transcriptional regulator MntR protein"/>
    <property type="match status" value="1"/>
</dbReference>
<dbReference type="Gene3D" id="1.10.60.10">
    <property type="entry name" value="Iron dependent repressor, metal binding and dimerisation domain"/>
    <property type="match status" value="1"/>
</dbReference>
<gene>
    <name evidence="8" type="ordered locus">TREAZ_0153</name>
</gene>
<keyword evidence="4" id="KW-0238">DNA-binding</keyword>
<dbReference type="CDD" id="cd00090">
    <property type="entry name" value="HTH_ARSR"/>
    <property type="match status" value="1"/>
</dbReference>
<dbReference type="PANTHER" id="PTHR33238">
    <property type="entry name" value="IRON (METAL) DEPENDENT REPRESSOR, DTXR FAMILY"/>
    <property type="match status" value="1"/>
</dbReference>
<reference evidence="9" key="1">
    <citation type="submission" date="2009-12" db="EMBL/GenBank/DDBJ databases">
        <title>Complete sequence of Treponema azotonutricium strain ZAS-9.</title>
        <authorList>
            <person name="Tetu S.G."/>
            <person name="Matson E."/>
            <person name="Ren Q."/>
            <person name="Seshadri R."/>
            <person name="Elbourne L."/>
            <person name="Hassan K.A."/>
            <person name="Durkin A."/>
            <person name="Radune D."/>
            <person name="Mohamoud Y."/>
            <person name="Shay R."/>
            <person name="Jin S."/>
            <person name="Zhang X."/>
            <person name="Lucey K."/>
            <person name="Ballor N.R."/>
            <person name="Ottesen E."/>
            <person name="Rosenthal R."/>
            <person name="Allen A."/>
            <person name="Leadbetter J.R."/>
            <person name="Paulsen I.T."/>
        </authorList>
    </citation>
    <scope>NUCLEOTIDE SEQUENCE [LARGE SCALE GENOMIC DNA]</scope>
    <source>
        <strain evidence="9">ATCC BAA-888 / DSM 13862 / ZAS-9</strain>
    </source>
</reference>
<dbReference type="RefSeq" id="WP_015711772.1">
    <property type="nucleotide sequence ID" value="NC_015577.1"/>
</dbReference>
<dbReference type="InterPro" id="IPR001367">
    <property type="entry name" value="Fe_dep_repressor"/>
</dbReference>
<evidence type="ECO:0000256" key="2">
    <source>
        <dbReference type="ARBA" id="ARBA00022386"/>
    </source>
</evidence>
<dbReference type="Gene3D" id="1.10.10.10">
    <property type="entry name" value="Winged helix-like DNA-binding domain superfamily/Winged helix DNA-binding domain"/>
    <property type="match status" value="1"/>
</dbReference>
<keyword evidence="3" id="KW-0805">Transcription regulation</keyword>
<dbReference type="Pfam" id="PF02742">
    <property type="entry name" value="Fe_dep_repr_C"/>
    <property type="match status" value="1"/>
</dbReference>
<dbReference type="HOGENOM" id="CLU_069532_3_2_12"/>
<dbReference type="SUPFAM" id="SSF46785">
    <property type="entry name" value="Winged helix' DNA-binding domain"/>
    <property type="match status" value="1"/>
</dbReference>
<dbReference type="GO" id="GO:0003700">
    <property type="term" value="F:DNA-binding transcription factor activity"/>
    <property type="evidence" value="ECO:0007669"/>
    <property type="project" value="InterPro"/>
</dbReference>
<comment type="similarity">
    <text evidence="1">Belongs to the DtxR/MntR family.</text>
</comment>
<keyword evidence="5" id="KW-0804">Transcription</keyword>
<keyword evidence="9" id="KW-1185">Reference proteome</keyword>
<organism evidence="8 9">
    <name type="scientific">Leadbettera azotonutricia (strain ATCC BAA-888 / DSM 13862 / ZAS-9)</name>
    <name type="common">Treponema azotonutricium</name>
    <dbReference type="NCBI Taxonomy" id="545695"/>
    <lineage>
        <taxon>Bacteria</taxon>
        <taxon>Pseudomonadati</taxon>
        <taxon>Spirochaetota</taxon>
        <taxon>Spirochaetia</taxon>
        <taxon>Spirochaetales</taxon>
        <taxon>Breznakiellaceae</taxon>
        <taxon>Leadbettera</taxon>
    </lineage>
</organism>
<dbReference type="GO" id="GO:0003677">
    <property type="term" value="F:DNA binding"/>
    <property type="evidence" value="ECO:0007669"/>
    <property type="project" value="UniProtKB-KW"/>
</dbReference>
<dbReference type="GO" id="GO:0046983">
    <property type="term" value="F:protein dimerization activity"/>
    <property type="evidence" value="ECO:0007669"/>
    <property type="project" value="InterPro"/>
</dbReference>
<dbReference type="STRING" id="545695.TREAZ_0153"/>
<dbReference type="KEGG" id="taz:TREAZ_0153"/>
<evidence type="ECO:0000256" key="3">
    <source>
        <dbReference type="ARBA" id="ARBA00023015"/>
    </source>
</evidence>
<evidence type="ECO:0000313" key="8">
    <source>
        <dbReference type="EMBL" id="AEF82265.1"/>
    </source>
</evidence>
<dbReference type="InterPro" id="IPR011991">
    <property type="entry name" value="ArsR-like_HTH"/>
</dbReference>
<dbReference type="Proteomes" id="UP000009222">
    <property type="component" value="Chromosome"/>
</dbReference>
<dbReference type="AlphaFoldDB" id="F5YEX3"/>